<evidence type="ECO:0000256" key="2">
    <source>
        <dbReference type="ARBA" id="ARBA00009399"/>
    </source>
</evidence>
<evidence type="ECO:0000256" key="6">
    <source>
        <dbReference type="SAM" id="Phobius"/>
    </source>
</evidence>
<evidence type="ECO:0000313" key="8">
    <source>
        <dbReference type="EMBL" id="MCP2164395.1"/>
    </source>
</evidence>
<organism evidence="8 9">
    <name type="scientific">Goodfellowiella coeruleoviolacea</name>
    <dbReference type="NCBI Taxonomy" id="334858"/>
    <lineage>
        <taxon>Bacteria</taxon>
        <taxon>Bacillati</taxon>
        <taxon>Actinomycetota</taxon>
        <taxon>Actinomycetes</taxon>
        <taxon>Pseudonocardiales</taxon>
        <taxon>Pseudonocardiaceae</taxon>
        <taxon>Goodfellowiella</taxon>
    </lineage>
</organism>
<feature type="transmembrane region" description="Helical" evidence="6">
    <location>
        <begin position="39"/>
        <end position="61"/>
    </location>
</feature>
<feature type="domain" description="GtrA/DPMS transmembrane" evidence="7">
    <location>
        <begin position="14"/>
        <end position="123"/>
    </location>
</feature>
<comment type="subcellular location">
    <subcellularLocation>
        <location evidence="1">Membrane</location>
        <topology evidence="1">Multi-pass membrane protein</topology>
    </subcellularLocation>
</comment>
<sequence>MNLRTALPWGRIVRFGVVGVINTATYYCLYRLFLLALPYLFAHLLAFVLAMIGSYFLNCYFTFRTKPTLRTFLLFPLTTVSNLVIQTAGLYVLVEWVHMNQEIASLVAALAAIPITFVATQLLMTGRRKPTGAAETLVPEREPQP</sequence>
<evidence type="ECO:0000313" key="9">
    <source>
        <dbReference type="Proteomes" id="UP001206128"/>
    </source>
</evidence>
<keyword evidence="9" id="KW-1185">Reference proteome</keyword>
<evidence type="ECO:0000256" key="5">
    <source>
        <dbReference type="ARBA" id="ARBA00023136"/>
    </source>
</evidence>
<evidence type="ECO:0000256" key="1">
    <source>
        <dbReference type="ARBA" id="ARBA00004141"/>
    </source>
</evidence>
<dbReference type="InterPro" id="IPR007267">
    <property type="entry name" value="GtrA_DPMS_TM"/>
</dbReference>
<reference evidence="8" key="1">
    <citation type="submission" date="2022-06" db="EMBL/GenBank/DDBJ databases">
        <title>Genomic Encyclopedia of Archaeal and Bacterial Type Strains, Phase II (KMG-II): from individual species to whole genera.</title>
        <authorList>
            <person name="Goeker M."/>
        </authorList>
    </citation>
    <scope>NUCLEOTIDE SEQUENCE</scope>
    <source>
        <strain evidence="8">DSM 43935</strain>
    </source>
</reference>
<evidence type="ECO:0000259" key="7">
    <source>
        <dbReference type="Pfam" id="PF04138"/>
    </source>
</evidence>
<dbReference type="GO" id="GO:0005886">
    <property type="term" value="C:plasma membrane"/>
    <property type="evidence" value="ECO:0007669"/>
    <property type="project" value="TreeGrafter"/>
</dbReference>
<dbReference type="PANTHER" id="PTHR38459:SF1">
    <property type="entry name" value="PROPHAGE BACTOPRENOL-LINKED GLUCOSE TRANSLOCASE HOMOLOG"/>
    <property type="match status" value="1"/>
</dbReference>
<dbReference type="InterPro" id="IPR051401">
    <property type="entry name" value="GtrA_CellWall_Glycosyl"/>
</dbReference>
<feature type="transmembrane region" description="Helical" evidence="6">
    <location>
        <begin position="73"/>
        <end position="94"/>
    </location>
</feature>
<evidence type="ECO:0000256" key="4">
    <source>
        <dbReference type="ARBA" id="ARBA00022989"/>
    </source>
</evidence>
<keyword evidence="4 6" id="KW-1133">Transmembrane helix</keyword>
<dbReference type="PANTHER" id="PTHR38459">
    <property type="entry name" value="PROPHAGE BACTOPRENOL-LINKED GLUCOSE TRANSLOCASE HOMOLOG"/>
    <property type="match status" value="1"/>
</dbReference>
<dbReference type="Proteomes" id="UP001206128">
    <property type="component" value="Unassembled WGS sequence"/>
</dbReference>
<keyword evidence="3 6" id="KW-0812">Transmembrane</keyword>
<accession>A0AAE3GA96</accession>
<dbReference type="EMBL" id="JAMTCK010000003">
    <property type="protein sequence ID" value="MCP2164395.1"/>
    <property type="molecule type" value="Genomic_DNA"/>
</dbReference>
<gene>
    <name evidence="8" type="ORF">LX83_001235</name>
</gene>
<name>A0AAE3GA96_9PSEU</name>
<feature type="transmembrane region" description="Helical" evidence="6">
    <location>
        <begin position="106"/>
        <end position="124"/>
    </location>
</feature>
<protein>
    <submittedName>
        <fullName evidence="8">Flippase GtrA (Transmembrane translocase of bactoprenol-linked glucose)</fullName>
    </submittedName>
</protein>
<dbReference type="RefSeq" id="WP_253768022.1">
    <property type="nucleotide sequence ID" value="NZ_JAMTCK010000003.1"/>
</dbReference>
<comment type="caution">
    <text evidence="8">The sequence shown here is derived from an EMBL/GenBank/DDBJ whole genome shotgun (WGS) entry which is preliminary data.</text>
</comment>
<dbReference type="AlphaFoldDB" id="A0AAE3GA96"/>
<feature type="transmembrane region" description="Helical" evidence="6">
    <location>
        <begin position="12"/>
        <end position="33"/>
    </location>
</feature>
<comment type="similarity">
    <text evidence="2">Belongs to the GtrA family.</text>
</comment>
<keyword evidence="5 6" id="KW-0472">Membrane</keyword>
<dbReference type="GO" id="GO:0000271">
    <property type="term" value="P:polysaccharide biosynthetic process"/>
    <property type="evidence" value="ECO:0007669"/>
    <property type="project" value="InterPro"/>
</dbReference>
<dbReference type="Pfam" id="PF04138">
    <property type="entry name" value="GtrA_DPMS_TM"/>
    <property type="match status" value="1"/>
</dbReference>
<evidence type="ECO:0000256" key="3">
    <source>
        <dbReference type="ARBA" id="ARBA00022692"/>
    </source>
</evidence>
<proteinExistence type="inferred from homology"/>